<dbReference type="Pfam" id="PF00072">
    <property type="entry name" value="Response_reg"/>
    <property type="match status" value="1"/>
</dbReference>
<organism evidence="3 4">
    <name type="scientific">Gillisia lutea</name>
    <dbReference type="NCBI Taxonomy" id="2909668"/>
    <lineage>
        <taxon>Bacteria</taxon>
        <taxon>Pseudomonadati</taxon>
        <taxon>Bacteroidota</taxon>
        <taxon>Flavobacteriia</taxon>
        <taxon>Flavobacteriales</taxon>
        <taxon>Flavobacteriaceae</taxon>
        <taxon>Gillisia</taxon>
    </lineage>
</organism>
<proteinExistence type="predicted"/>
<dbReference type="PANTHER" id="PTHR44520:SF2">
    <property type="entry name" value="RESPONSE REGULATOR RCP1"/>
    <property type="match status" value="1"/>
</dbReference>
<evidence type="ECO:0000259" key="2">
    <source>
        <dbReference type="PROSITE" id="PS50110"/>
    </source>
</evidence>
<dbReference type="InterPro" id="IPR052893">
    <property type="entry name" value="TCS_response_regulator"/>
</dbReference>
<keyword evidence="1" id="KW-0597">Phosphoprotein</keyword>
<dbReference type="EMBL" id="JAKGTH010000011">
    <property type="protein sequence ID" value="MCF4102535.1"/>
    <property type="molecule type" value="Genomic_DNA"/>
</dbReference>
<reference evidence="3" key="1">
    <citation type="submission" date="2022-01" db="EMBL/GenBank/DDBJ databases">
        <title>Gillisia lutea sp. nov., isolated from marine plastic residues from the Malvarosa beach (Valencia, Spain).</title>
        <authorList>
            <person name="Vidal-Verdu A."/>
            <person name="Molina-Menor E."/>
            <person name="Satari L."/>
            <person name="Pascual J."/>
            <person name="Pereto J."/>
            <person name="Porcar M."/>
        </authorList>
    </citation>
    <scope>NUCLEOTIDE SEQUENCE</scope>
    <source>
        <strain evidence="3">M10.2A</strain>
    </source>
</reference>
<dbReference type="PANTHER" id="PTHR44520">
    <property type="entry name" value="RESPONSE REGULATOR RCP1-RELATED"/>
    <property type="match status" value="1"/>
</dbReference>
<accession>A0ABS9EI48</accession>
<feature type="modified residue" description="4-aspartylphosphate" evidence="1">
    <location>
        <position position="63"/>
    </location>
</feature>
<dbReference type="InterPro" id="IPR001789">
    <property type="entry name" value="Sig_transdc_resp-reg_receiver"/>
</dbReference>
<dbReference type="Gene3D" id="3.40.50.2300">
    <property type="match status" value="1"/>
</dbReference>
<dbReference type="SUPFAM" id="SSF52172">
    <property type="entry name" value="CheY-like"/>
    <property type="match status" value="1"/>
</dbReference>
<dbReference type="Proteomes" id="UP001179363">
    <property type="component" value="Unassembled WGS sequence"/>
</dbReference>
<gene>
    <name evidence="3" type="ORF">L1I30_12740</name>
</gene>
<evidence type="ECO:0000256" key="1">
    <source>
        <dbReference type="PROSITE-ProRule" id="PRU00169"/>
    </source>
</evidence>
<name>A0ABS9EI48_9FLAO</name>
<comment type="caution">
    <text evidence="3">The sequence shown here is derived from an EMBL/GenBank/DDBJ whole genome shotgun (WGS) entry which is preliminary data.</text>
</comment>
<evidence type="ECO:0000313" key="3">
    <source>
        <dbReference type="EMBL" id="MCF4102535.1"/>
    </source>
</evidence>
<dbReference type="SMART" id="SM00448">
    <property type="entry name" value="REC"/>
    <property type="match status" value="1"/>
</dbReference>
<dbReference type="PROSITE" id="PS50110">
    <property type="entry name" value="RESPONSE_REGULATORY"/>
    <property type="match status" value="1"/>
</dbReference>
<dbReference type="InterPro" id="IPR011006">
    <property type="entry name" value="CheY-like_superfamily"/>
</dbReference>
<sequence length="130" mass="14930">MKKIDVACIIDDDPIFVFSAKKIMQLSDFCNSFMVFHNGEDALNNLKAVITAKEQLPDIILLDLNMPIMDGWQFLDEFIQIPCDTEITIYIVSSSIDPADVIRAKTYDRVNNYIVKPITIERLKKVLMEE</sequence>
<keyword evidence="4" id="KW-1185">Reference proteome</keyword>
<protein>
    <submittedName>
        <fullName evidence="3">Response regulator</fullName>
    </submittedName>
</protein>
<evidence type="ECO:0000313" key="4">
    <source>
        <dbReference type="Proteomes" id="UP001179363"/>
    </source>
</evidence>
<dbReference type="RefSeq" id="WP_236134678.1">
    <property type="nucleotide sequence ID" value="NZ_JAKGTH010000011.1"/>
</dbReference>
<feature type="domain" description="Response regulatory" evidence="2">
    <location>
        <begin position="6"/>
        <end position="130"/>
    </location>
</feature>